<proteinExistence type="inferred from homology"/>
<dbReference type="GO" id="GO:0006450">
    <property type="term" value="P:regulation of translational fidelity"/>
    <property type="evidence" value="ECO:0007669"/>
    <property type="project" value="TreeGrafter"/>
</dbReference>
<evidence type="ECO:0000256" key="14">
    <source>
        <dbReference type="PIRSR" id="PIRSR004930-1"/>
    </source>
</evidence>
<dbReference type="PIRSF" id="PIRSF004930">
    <property type="entry name" value="Tln_factor_SUA5"/>
    <property type="match status" value="1"/>
</dbReference>
<dbReference type="Gene3D" id="3.40.50.11030">
    <property type="entry name" value="Threonylcarbamoyl-AMP synthase, C-terminal domain"/>
    <property type="match status" value="1"/>
</dbReference>
<feature type="domain" description="YrdC-like" evidence="15">
    <location>
        <begin position="18"/>
        <end position="204"/>
    </location>
</feature>
<feature type="binding site" evidence="14">
    <location>
        <position position="148"/>
    </location>
    <ligand>
        <name>ATP</name>
        <dbReference type="ChEBI" id="CHEBI:30616"/>
    </ligand>
</feature>
<evidence type="ECO:0000256" key="7">
    <source>
        <dbReference type="ARBA" id="ARBA00022694"/>
    </source>
</evidence>
<dbReference type="SUPFAM" id="SSF55821">
    <property type="entry name" value="YrdC/RibB"/>
    <property type="match status" value="1"/>
</dbReference>
<evidence type="ECO:0000256" key="9">
    <source>
        <dbReference type="ARBA" id="ARBA00022741"/>
    </source>
</evidence>
<dbReference type="GO" id="GO:0003725">
    <property type="term" value="F:double-stranded RNA binding"/>
    <property type="evidence" value="ECO:0007669"/>
    <property type="project" value="UniProtKB-UniRule"/>
</dbReference>
<organism evidence="16 17">
    <name type="scientific">Methanococcoides vulcani</name>
    <dbReference type="NCBI Taxonomy" id="1353158"/>
    <lineage>
        <taxon>Archaea</taxon>
        <taxon>Methanobacteriati</taxon>
        <taxon>Methanobacteriota</taxon>
        <taxon>Stenosarchaea group</taxon>
        <taxon>Methanomicrobia</taxon>
        <taxon>Methanosarcinales</taxon>
        <taxon>Methanosarcinaceae</taxon>
        <taxon>Methanococcoides</taxon>
    </lineage>
</organism>
<evidence type="ECO:0000256" key="10">
    <source>
        <dbReference type="ARBA" id="ARBA00022840"/>
    </source>
</evidence>
<sequence length="352" mass="37952">MNMKNRTLVFKSGDEDFEAGLLKAADIIRTGGTVAFPTETVYGLGADALNADAVHKIFKAKGRPADNPLIVHIANIDQCSKLAEEIPADAIKLMETFWPGPLTLILKAKDVVPDVTTGGLNTVGLRMPDNPVALELIRRSDTPLAAPSANTSGSPSPTTAEHVIHDLDGKIDAILDGGPADIGLESTVVDMTDKVPTILRPGHVSAEDIRKCVGDVRIGYRDRTLEEGEVARSPGMKYTHYSPKTKVILIEGNIKDVHKAMTEIVSDCHREGGRVGLFVTEETAKVVNADEICSLGKRNIPSQAARSIFMGLRHLDDKEIDLIIVDGTLKKEGIGTAVFNRLRKAADRIINV</sequence>
<dbReference type="EC" id="2.7.7.87" evidence="3 13"/>
<evidence type="ECO:0000256" key="4">
    <source>
        <dbReference type="ARBA" id="ARBA00015492"/>
    </source>
</evidence>
<evidence type="ECO:0000256" key="5">
    <source>
        <dbReference type="ARBA" id="ARBA00022490"/>
    </source>
</evidence>
<dbReference type="GO" id="GO:0008033">
    <property type="term" value="P:tRNA processing"/>
    <property type="evidence" value="ECO:0007669"/>
    <property type="project" value="UniProtKB-KW"/>
</dbReference>
<evidence type="ECO:0000256" key="12">
    <source>
        <dbReference type="ARBA" id="ARBA00048366"/>
    </source>
</evidence>
<keyword evidence="7 13" id="KW-0819">tRNA processing</keyword>
<feature type="binding site" evidence="14">
    <location>
        <position position="146"/>
    </location>
    <ligand>
        <name>L-threonine</name>
        <dbReference type="ChEBI" id="CHEBI:57926"/>
    </ligand>
</feature>
<dbReference type="InterPro" id="IPR038385">
    <property type="entry name" value="Sua5/YwlC_C"/>
</dbReference>
<evidence type="ECO:0000313" key="17">
    <source>
        <dbReference type="Proteomes" id="UP000243338"/>
    </source>
</evidence>
<keyword evidence="6 13" id="KW-0808">Transferase</keyword>
<feature type="binding site" evidence="14">
    <location>
        <position position="67"/>
    </location>
    <ligand>
        <name>ATP</name>
        <dbReference type="ChEBI" id="CHEBI:30616"/>
    </ligand>
</feature>
<evidence type="ECO:0000256" key="11">
    <source>
        <dbReference type="ARBA" id="ARBA00029774"/>
    </source>
</evidence>
<evidence type="ECO:0000256" key="6">
    <source>
        <dbReference type="ARBA" id="ARBA00022679"/>
    </source>
</evidence>
<dbReference type="InterPro" id="IPR017945">
    <property type="entry name" value="DHBP_synth_RibB-like_a/b_dom"/>
</dbReference>
<reference evidence="17" key="1">
    <citation type="submission" date="2016-10" db="EMBL/GenBank/DDBJ databases">
        <authorList>
            <person name="Varghese N."/>
            <person name="Submissions S."/>
        </authorList>
    </citation>
    <scope>NUCLEOTIDE SEQUENCE [LARGE SCALE GENOMIC DNA]</scope>
    <source>
        <strain evidence="17">SLH 33</strain>
    </source>
</reference>
<dbReference type="FunFam" id="3.90.870.10:FF:000008">
    <property type="entry name" value="Threonylcarbamoyl-AMP synthase"/>
    <property type="match status" value="1"/>
</dbReference>
<feature type="binding site" evidence="14">
    <location>
        <position position="40"/>
    </location>
    <ligand>
        <name>L-threonine</name>
        <dbReference type="ChEBI" id="CHEBI:57926"/>
    </ligand>
</feature>
<comment type="subcellular location">
    <subcellularLocation>
        <location evidence="1 13">Cytoplasm</location>
    </subcellularLocation>
</comment>
<feature type="binding site" evidence="14">
    <location>
        <position position="126"/>
    </location>
    <ligand>
        <name>L-threonine</name>
        <dbReference type="ChEBI" id="CHEBI:57926"/>
    </ligand>
</feature>
<dbReference type="Gene3D" id="3.90.870.10">
    <property type="entry name" value="DHBP synthase"/>
    <property type="match status" value="1"/>
</dbReference>
<evidence type="ECO:0000256" key="2">
    <source>
        <dbReference type="ARBA" id="ARBA00007663"/>
    </source>
</evidence>
<evidence type="ECO:0000256" key="3">
    <source>
        <dbReference type="ARBA" id="ARBA00012584"/>
    </source>
</evidence>
<feature type="binding site" evidence="14">
    <location>
        <position position="72"/>
    </location>
    <ligand>
        <name>L-threonine</name>
        <dbReference type="ChEBI" id="CHEBI:57926"/>
    </ligand>
</feature>
<keyword evidence="10 13" id="KW-0067">ATP-binding</keyword>
<keyword evidence="8 13" id="KW-0548">Nucleotidyltransferase</keyword>
<keyword evidence="5 13" id="KW-0963">Cytoplasm</keyword>
<dbReference type="InterPro" id="IPR010923">
    <property type="entry name" value="T(6)A37_SUA5"/>
</dbReference>
<dbReference type="GO" id="GO:0005524">
    <property type="term" value="F:ATP binding"/>
    <property type="evidence" value="ECO:0007669"/>
    <property type="project" value="UniProtKB-UniRule"/>
</dbReference>
<dbReference type="Proteomes" id="UP000243338">
    <property type="component" value="Unassembled WGS sequence"/>
</dbReference>
<comment type="function">
    <text evidence="13">Required for the formation of a threonylcarbamoyl group on adenosine at position 37 (t(6)A37) in tRNAs that read codons beginning with adenine.</text>
</comment>
<evidence type="ECO:0000313" key="16">
    <source>
        <dbReference type="EMBL" id="SET06707.1"/>
    </source>
</evidence>
<evidence type="ECO:0000256" key="8">
    <source>
        <dbReference type="ARBA" id="ARBA00022695"/>
    </source>
</evidence>
<comment type="similarity">
    <text evidence="2 13">Belongs to the SUA5 family.</text>
</comment>
<dbReference type="InterPro" id="IPR006070">
    <property type="entry name" value="Sua5-like_dom"/>
</dbReference>
<name>A0A1I0BJ96_9EURY</name>
<feature type="binding site" evidence="14">
    <location>
        <position position="241"/>
    </location>
    <ligand>
        <name>ATP</name>
        <dbReference type="ChEBI" id="CHEBI:30616"/>
    </ligand>
</feature>
<feature type="binding site" evidence="14">
    <location>
        <position position="63"/>
    </location>
    <ligand>
        <name>ATP</name>
        <dbReference type="ChEBI" id="CHEBI:30616"/>
    </ligand>
</feature>
<feature type="binding site" evidence="14">
    <location>
        <position position="122"/>
    </location>
    <ligand>
        <name>L-threonine</name>
        <dbReference type="ChEBI" id="CHEBI:57926"/>
    </ligand>
</feature>
<keyword evidence="9 13" id="KW-0547">Nucleotide-binding</keyword>
<dbReference type="PANTHER" id="PTHR17490">
    <property type="entry name" value="SUA5"/>
    <property type="match status" value="1"/>
</dbReference>
<dbReference type="GO" id="GO:0000049">
    <property type="term" value="F:tRNA binding"/>
    <property type="evidence" value="ECO:0007669"/>
    <property type="project" value="TreeGrafter"/>
</dbReference>
<evidence type="ECO:0000256" key="13">
    <source>
        <dbReference type="PIRNR" id="PIRNR004930"/>
    </source>
</evidence>
<feature type="binding site" evidence="14">
    <location>
        <position position="186"/>
    </location>
    <ligand>
        <name>L-threonine</name>
        <dbReference type="ChEBI" id="CHEBI:57926"/>
    </ligand>
</feature>
<protein>
    <recommendedName>
        <fullName evidence="4 13">Threonylcarbamoyl-AMP synthase</fullName>
        <shortName evidence="13">TC-AMP synthase</shortName>
        <ecNumber evidence="3 13">2.7.7.87</ecNumber>
    </recommendedName>
    <alternativeName>
        <fullName evidence="11 13">L-threonylcarbamoyladenylate synthase</fullName>
    </alternativeName>
</protein>
<evidence type="ECO:0000259" key="15">
    <source>
        <dbReference type="PROSITE" id="PS51163"/>
    </source>
</evidence>
<dbReference type="PROSITE" id="PS51163">
    <property type="entry name" value="YRDC"/>
    <property type="match status" value="1"/>
</dbReference>
<feature type="binding site" evidence="14">
    <location>
        <position position="156"/>
    </location>
    <ligand>
        <name>ATP</name>
        <dbReference type="ChEBI" id="CHEBI:30616"/>
    </ligand>
</feature>
<dbReference type="EMBL" id="FOHQ01000007">
    <property type="protein sequence ID" value="SET06707.1"/>
    <property type="molecule type" value="Genomic_DNA"/>
</dbReference>
<evidence type="ECO:0000256" key="1">
    <source>
        <dbReference type="ARBA" id="ARBA00004496"/>
    </source>
</evidence>
<dbReference type="InterPro" id="IPR050156">
    <property type="entry name" value="TC-AMP_synthase_SUA5"/>
</dbReference>
<dbReference type="PANTHER" id="PTHR17490:SF16">
    <property type="entry name" value="THREONYLCARBAMOYL-AMP SYNTHASE"/>
    <property type="match status" value="1"/>
</dbReference>
<dbReference type="NCBIfam" id="TIGR00057">
    <property type="entry name" value="L-threonylcarbamoyladenylate synthase"/>
    <property type="match status" value="1"/>
</dbReference>
<dbReference type="InterPro" id="IPR005145">
    <property type="entry name" value="Sua5_C"/>
</dbReference>
<dbReference type="Pfam" id="PF01300">
    <property type="entry name" value="Sua5_yciO_yrdC"/>
    <property type="match status" value="1"/>
</dbReference>
<dbReference type="AlphaFoldDB" id="A0A1I0BJ96"/>
<gene>
    <name evidence="16" type="ORF">SAMN04488587_2203</name>
</gene>
<dbReference type="Pfam" id="PF03481">
    <property type="entry name" value="Sua5_C"/>
    <property type="match status" value="1"/>
</dbReference>
<dbReference type="GO" id="GO:0005737">
    <property type="term" value="C:cytoplasm"/>
    <property type="evidence" value="ECO:0007669"/>
    <property type="project" value="UniProtKB-SubCell"/>
</dbReference>
<comment type="catalytic activity">
    <reaction evidence="12 13">
        <text>L-threonine + hydrogencarbonate + ATP = L-threonylcarbamoyladenylate + diphosphate + H2O</text>
        <dbReference type="Rhea" id="RHEA:36407"/>
        <dbReference type="ChEBI" id="CHEBI:15377"/>
        <dbReference type="ChEBI" id="CHEBI:17544"/>
        <dbReference type="ChEBI" id="CHEBI:30616"/>
        <dbReference type="ChEBI" id="CHEBI:33019"/>
        <dbReference type="ChEBI" id="CHEBI:57926"/>
        <dbReference type="ChEBI" id="CHEBI:73682"/>
        <dbReference type="EC" id="2.7.7.87"/>
    </reaction>
</comment>
<dbReference type="STRING" id="1353158.SAMN04488587_2203"/>
<dbReference type="GO" id="GO:0061710">
    <property type="term" value="F:L-threonylcarbamoyladenylate synthase"/>
    <property type="evidence" value="ECO:0007669"/>
    <property type="project" value="UniProtKB-EC"/>
</dbReference>
<feature type="binding site" evidence="14">
    <location>
        <position position="200"/>
    </location>
    <ligand>
        <name>ATP</name>
        <dbReference type="ChEBI" id="CHEBI:30616"/>
    </ligand>
</feature>
<keyword evidence="17" id="KW-1185">Reference proteome</keyword>
<accession>A0A1I0BJ96</accession>